<evidence type="ECO:0000256" key="7">
    <source>
        <dbReference type="ARBA" id="ARBA00023163"/>
    </source>
</evidence>
<evidence type="ECO:0000256" key="8">
    <source>
        <dbReference type="ARBA" id="ARBA00029924"/>
    </source>
</evidence>
<evidence type="ECO:0000313" key="12">
    <source>
        <dbReference type="Proteomes" id="UP001144256"/>
    </source>
</evidence>
<dbReference type="NCBIfam" id="TIGR00690">
    <property type="entry name" value="rpoZ"/>
    <property type="match status" value="1"/>
</dbReference>
<keyword evidence="6 10" id="KW-0548">Nucleotidyltransferase</keyword>
<organism evidence="11 12">
    <name type="scientific">Vallitalea longa</name>
    <dbReference type="NCBI Taxonomy" id="2936439"/>
    <lineage>
        <taxon>Bacteria</taxon>
        <taxon>Bacillati</taxon>
        <taxon>Bacillota</taxon>
        <taxon>Clostridia</taxon>
        <taxon>Lachnospirales</taxon>
        <taxon>Vallitaleaceae</taxon>
        <taxon>Vallitalea</taxon>
    </lineage>
</organism>
<dbReference type="EC" id="2.7.7.6" evidence="2 10"/>
<comment type="caution">
    <text evidence="11">The sequence shown here is derived from an EMBL/GenBank/DDBJ whole genome shotgun (WGS) entry which is preliminary data.</text>
</comment>
<evidence type="ECO:0000256" key="3">
    <source>
        <dbReference type="ARBA" id="ARBA00013725"/>
    </source>
</evidence>
<evidence type="ECO:0000256" key="2">
    <source>
        <dbReference type="ARBA" id="ARBA00012418"/>
    </source>
</evidence>
<dbReference type="Proteomes" id="UP001144256">
    <property type="component" value="Unassembled WGS sequence"/>
</dbReference>
<dbReference type="GO" id="GO:0003677">
    <property type="term" value="F:DNA binding"/>
    <property type="evidence" value="ECO:0007669"/>
    <property type="project" value="UniProtKB-UniRule"/>
</dbReference>
<evidence type="ECO:0000256" key="9">
    <source>
        <dbReference type="ARBA" id="ARBA00048552"/>
    </source>
</evidence>
<dbReference type="EMBL" id="BRLB01000020">
    <property type="protein sequence ID" value="GKX31685.1"/>
    <property type="molecule type" value="Genomic_DNA"/>
</dbReference>
<dbReference type="GO" id="GO:0003899">
    <property type="term" value="F:DNA-directed RNA polymerase activity"/>
    <property type="evidence" value="ECO:0007669"/>
    <property type="project" value="UniProtKB-UniRule"/>
</dbReference>
<name>A0A9W5YFR0_9FIRM</name>
<dbReference type="InterPro" id="IPR036161">
    <property type="entry name" value="RPB6/omega-like_sf"/>
</dbReference>
<keyword evidence="7 10" id="KW-0804">Transcription</keyword>
<evidence type="ECO:0000256" key="10">
    <source>
        <dbReference type="HAMAP-Rule" id="MF_00366"/>
    </source>
</evidence>
<comment type="catalytic activity">
    <reaction evidence="9 10">
        <text>RNA(n) + a ribonucleoside 5'-triphosphate = RNA(n+1) + diphosphate</text>
        <dbReference type="Rhea" id="RHEA:21248"/>
        <dbReference type="Rhea" id="RHEA-COMP:14527"/>
        <dbReference type="Rhea" id="RHEA-COMP:17342"/>
        <dbReference type="ChEBI" id="CHEBI:33019"/>
        <dbReference type="ChEBI" id="CHEBI:61557"/>
        <dbReference type="ChEBI" id="CHEBI:140395"/>
        <dbReference type="EC" id="2.7.7.6"/>
    </reaction>
</comment>
<dbReference type="HAMAP" id="MF_00366">
    <property type="entry name" value="RNApol_bact_RpoZ"/>
    <property type="match status" value="1"/>
</dbReference>
<evidence type="ECO:0000256" key="5">
    <source>
        <dbReference type="ARBA" id="ARBA00022679"/>
    </source>
</evidence>
<dbReference type="InterPro" id="IPR006110">
    <property type="entry name" value="Pol_omega/Rpo6/RPB6"/>
</dbReference>
<dbReference type="InterPro" id="IPR003716">
    <property type="entry name" value="DNA-dir_RNA_pol_omega"/>
</dbReference>
<accession>A0A9W5YFR0</accession>
<gene>
    <name evidence="10" type="primary">rpoZ</name>
    <name evidence="11" type="ORF">SH1V18_41650</name>
</gene>
<dbReference type="SMART" id="SM01409">
    <property type="entry name" value="RNA_pol_Rpb6"/>
    <property type="match status" value="1"/>
</dbReference>
<dbReference type="AlphaFoldDB" id="A0A9W5YFR0"/>
<dbReference type="GO" id="GO:0006351">
    <property type="term" value="P:DNA-templated transcription"/>
    <property type="evidence" value="ECO:0007669"/>
    <property type="project" value="UniProtKB-UniRule"/>
</dbReference>
<comment type="similarity">
    <text evidence="1 10">Belongs to the RNA polymerase subunit omega family.</text>
</comment>
<proteinExistence type="inferred from homology"/>
<dbReference type="SUPFAM" id="SSF63562">
    <property type="entry name" value="RPB6/omega subunit-like"/>
    <property type="match status" value="1"/>
</dbReference>
<protein>
    <recommendedName>
        <fullName evidence="3 10">DNA-directed RNA polymerase subunit omega</fullName>
        <shortName evidence="10">RNAP omega subunit</shortName>
        <ecNumber evidence="2 10">2.7.7.6</ecNumber>
    </recommendedName>
    <alternativeName>
        <fullName evidence="10">RNA polymerase omega subunit</fullName>
    </alternativeName>
    <alternativeName>
        <fullName evidence="8 10">Transcriptase subunit omega</fullName>
    </alternativeName>
</protein>
<dbReference type="Pfam" id="PF01192">
    <property type="entry name" value="RNA_pol_Rpb6"/>
    <property type="match status" value="1"/>
</dbReference>
<reference evidence="11" key="1">
    <citation type="submission" date="2022-06" db="EMBL/GenBank/DDBJ databases">
        <title>Vallitalea longa sp. nov., an anaerobic bacterium isolated from marine sediment.</title>
        <authorList>
            <person name="Hirano S."/>
            <person name="Terahara T."/>
            <person name="Mori K."/>
            <person name="Hamada M."/>
            <person name="Matsumoto R."/>
            <person name="Kobayashi T."/>
        </authorList>
    </citation>
    <scope>NUCLEOTIDE SEQUENCE</scope>
    <source>
        <strain evidence="11">SH18-1</strain>
    </source>
</reference>
<evidence type="ECO:0000313" key="11">
    <source>
        <dbReference type="EMBL" id="GKX31685.1"/>
    </source>
</evidence>
<dbReference type="Gene3D" id="3.90.940.10">
    <property type="match status" value="1"/>
</dbReference>
<sequence>MLHPSYTDLMTTINDRMGSDEEKLKSRYSIVIASAKRAREIIGGDEILSSKNFTKPLSNAVNELYEGKIDIVSHDIDEDIED</sequence>
<keyword evidence="4 10" id="KW-0240">DNA-directed RNA polymerase</keyword>
<comment type="function">
    <text evidence="10">Promotes RNA polymerase assembly. Latches the N- and C-terminal regions of the beta' subunit thereby facilitating its interaction with the beta and alpha subunits.</text>
</comment>
<dbReference type="RefSeq" id="WP_281818951.1">
    <property type="nucleotide sequence ID" value="NZ_BRLB01000020.1"/>
</dbReference>
<comment type="subunit">
    <text evidence="10">The RNAP catalytic core consists of 2 alpha, 1 beta, 1 beta' and 1 omega subunit. When a sigma factor is associated with the core the holoenzyme is formed, which can initiate transcription.</text>
</comment>
<keyword evidence="12" id="KW-1185">Reference proteome</keyword>
<evidence type="ECO:0000256" key="6">
    <source>
        <dbReference type="ARBA" id="ARBA00022695"/>
    </source>
</evidence>
<evidence type="ECO:0000256" key="4">
    <source>
        <dbReference type="ARBA" id="ARBA00022478"/>
    </source>
</evidence>
<dbReference type="GO" id="GO:0000428">
    <property type="term" value="C:DNA-directed RNA polymerase complex"/>
    <property type="evidence" value="ECO:0007669"/>
    <property type="project" value="UniProtKB-KW"/>
</dbReference>
<keyword evidence="5 10" id="KW-0808">Transferase</keyword>
<evidence type="ECO:0000256" key="1">
    <source>
        <dbReference type="ARBA" id="ARBA00006711"/>
    </source>
</evidence>